<reference evidence="1 2" key="1">
    <citation type="submission" date="2017-12" db="EMBL/GenBank/DDBJ databases">
        <title>Gene loss provides genomic basis for host adaptation in cereal stripe rust fungi.</title>
        <authorList>
            <person name="Xia C."/>
        </authorList>
    </citation>
    <scope>NUCLEOTIDE SEQUENCE [LARGE SCALE GENOMIC DNA]</scope>
    <source>
        <strain evidence="1 2">93TX-2</strain>
    </source>
</reference>
<evidence type="ECO:0000313" key="2">
    <source>
        <dbReference type="Proteomes" id="UP000238274"/>
    </source>
</evidence>
<evidence type="ECO:0000313" key="1">
    <source>
        <dbReference type="EMBL" id="POW06787.1"/>
    </source>
</evidence>
<dbReference type="AlphaFoldDB" id="A0A2S4VB96"/>
<sequence length="67" mass="7941">MSILEVTILVVQKILPISDALQELMDFEPDFVKLRDNDNGKRYSKIINPLQQRIYDRINIAIYYRSL</sequence>
<protein>
    <submittedName>
        <fullName evidence="1">Uncharacterized protein</fullName>
    </submittedName>
</protein>
<dbReference type="Proteomes" id="UP000238274">
    <property type="component" value="Unassembled WGS sequence"/>
</dbReference>
<dbReference type="EMBL" id="PKSM01000154">
    <property type="protein sequence ID" value="POW06787.1"/>
    <property type="molecule type" value="Genomic_DNA"/>
</dbReference>
<dbReference type="VEuPathDB" id="FungiDB:PSHT_10233"/>
<gene>
    <name evidence="1" type="ORF">PSHT_10233</name>
</gene>
<name>A0A2S4VB96_9BASI</name>
<accession>A0A2S4VB96</accession>
<comment type="caution">
    <text evidence="1">The sequence shown here is derived from an EMBL/GenBank/DDBJ whole genome shotgun (WGS) entry which is preliminary data.</text>
</comment>
<proteinExistence type="predicted"/>
<reference evidence="2" key="2">
    <citation type="journal article" date="2018" name="BMC Genomics">
        <title>Genomic insights into host adaptation between the wheat stripe rust pathogen (Puccinia striiformis f. sp. tritici) and the barley stripe rust pathogen (Puccinia striiformis f. sp. hordei).</title>
        <authorList>
            <person name="Xia C."/>
            <person name="Wang M."/>
            <person name="Yin C."/>
            <person name="Cornejo O.E."/>
            <person name="Hulbert S.H."/>
            <person name="Chen X."/>
        </authorList>
    </citation>
    <scope>NUCLEOTIDE SEQUENCE [LARGE SCALE GENOMIC DNA]</scope>
    <source>
        <strain evidence="2">93TX-2</strain>
    </source>
</reference>
<reference evidence="2" key="3">
    <citation type="journal article" date="2018" name="Mol. Plant Microbe Interact.">
        <title>Genome sequence resources for the wheat stripe rust pathogen (Puccinia striiformis f. sp. tritici) and the barley stripe rust pathogen (Puccinia striiformis f. sp. hordei).</title>
        <authorList>
            <person name="Xia C."/>
            <person name="Wang M."/>
            <person name="Yin C."/>
            <person name="Cornejo O.E."/>
            <person name="Hulbert S.H."/>
            <person name="Chen X."/>
        </authorList>
    </citation>
    <scope>NUCLEOTIDE SEQUENCE [LARGE SCALE GENOMIC DNA]</scope>
    <source>
        <strain evidence="2">93TX-2</strain>
    </source>
</reference>
<keyword evidence="2" id="KW-1185">Reference proteome</keyword>
<organism evidence="1 2">
    <name type="scientific">Puccinia striiformis</name>
    <dbReference type="NCBI Taxonomy" id="27350"/>
    <lineage>
        <taxon>Eukaryota</taxon>
        <taxon>Fungi</taxon>
        <taxon>Dikarya</taxon>
        <taxon>Basidiomycota</taxon>
        <taxon>Pucciniomycotina</taxon>
        <taxon>Pucciniomycetes</taxon>
        <taxon>Pucciniales</taxon>
        <taxon>Pucciniaceae</taxon>
        <taxon>Puccinia</taxon>
    </lineage>
</organism>